<dbReference type="GO" id="GO:0005524">
    <property type="term" value="F:ATP binding"/>
    <property type="evidence" value="ECO:0007669"/>
    <property type="project" value="UniProtKB-KW"/>
</dbReference>
<dbReference type="GO" id="GO:0016787">
    <property type="term" value="F:hydrolase activity"/>
    <property type="evidence" value="ECO:0007669"/>
    <property type="project" value="UniProtKB-KW"/>
</dbReference>
<dbReference type="InterPro" id="IPR020902">
    <property type="entry name" value="Actin/actin-like_CS"/>
</dbReference>
<dbReference type="Gene3D" id="3.30.420.40">
    <property type="match status" value="3"/>
</dbReference>
<dbReference type="SUPFAM" id="SSF53067">
    <property type="entry name" value="Actin-like ATPase domain"/>
    <property type="match status" value="3"/>
</dbReference>
<dbReference type="Gene3D" id="3.90.640.10">
    <property type="entry name" value="Actin, Chain A, domain 4"/>
    <property type="match status" value="1"/>
</dbReference>
<dbReference type="GO" id="GO:0048468">
    <property type="term" value="P:cell development"/>
    <property type="evidence" value="ECO:0007669"/>
    <property type="project" value="UniProtKB-ARBA"/>
</dbReference>
<proteinExistence type="inferred from homology"/>
<comment type="subcellular location">
    <subcellularLocation>
        <location evidence="1">Cytoplasm</location>
        <location evidence="1">Cytoskeleton</location>
    </subcellularLocation>
</comment>
<dbReference type="InterPro" id="IPR004000">
    <property type="entry name" value="Actin"/>
</dbReference>
<dbReference type="GO" id="GO:0048646">
    <property type="term" value="P:anatomical structure formation involved in morphogenesis"/>
    <property type="evidence" value="ECO:0007669"/>
    <property type="project" value="UniProtKB-ARBA"/>
</dbReference>
<evidence type="ECO:0000256" key="10">
    <source>
        <dbReference type="ARBA" id="ARBA00049360"/>
    </source>
</evidence>
<sequence>MCDEDVAALVVDNGSGMCKAGFAGDDAPRAVFPSIVGRPRHQGVMVGMGQKDAYVGDEAQSKRGILTLKYPVEHGIITNWDDMEKIWHHTFYNELRVAPEEQPVLLTEAPLNPKANREKMTQIMFETFNMPAMYVAIQAVLSLYASGRTTGIVMDSGDGVSHTVPIYEGYALPHAILRLDLAGRELTNYLMKILTERGYSFTTTAEREIVRDIKEKLCYVALDFEQEMATAAASTSLEKSYELPDGQVITIGNERFRAPEALFQPSFLGMESCGIHETTYNSIMKCDVDIRKDLYANTVMSGGTTMYPGIADRMQKEITALAPSTIKIKIIAPPERKYSVWIGGSILASLSTIKIKIIAPPERKYSVWIGGSILASLSTFQQMWISKQEYDECGPSIVHRNAILDLASRHNYPYRDPYPYNQGRQSRYSRAASEHRYPVHASPMLYSRYDPNEPRNTPLRAFSNALGQSFSEYAKIGEDRTGRNRYSRLQDPSYYRVQARSNMSERNKKDPLAVDIIPVTAFDGSLIKSPIPVNGGEQYEEFRGDPSSEYFTDRNYPTTFFEEAPSVRDMLKKDY</sequence>
<keyword evidence="3" id="KW-0963">Cytoplasm</keyword>
<dbReference type="Pfam" id="PF00022">
    <property type="entry name" value="Actin"/>
    <property type="match status" value="1"/>
</dbReference>
<evidence type="ECO:0000256" key="4">
    <source>
        <dbReference type="ARBA" id="ARBA00022741"/>
    </source>
</evidence>
<evidence type="ECO:0008006" key="14">
    <source>
        <dbReference type="Google" id="ProtNLM"/>
    </source>
</evidence>
<protein>
    <recommendedName>
        <fullName evidence="14">Actin, cytoplasmic</fullName>
    </recommendedName>
</protein>
<keyword evidence="4" id="KW-0547">Nucleotide-binding</keyword>
<dbReference type="PROSITE" id="PS01132">
    <property type="entry name" value="ACTINS_ACT_LIKE"/>
    <property type="match status" value="1"/>
</dbReference>
<dbReference type="InterPro" id="IPR004001">
    <property type="entry name" value="Actin_CS"/>
</dbReference>
<organism evidence="12 13">
    <name type="scientific">Tigriopus californicus</name>
    <name type="common">Marine copepod</name>
    <dbReference type="NCBI Taxonomy" id="6832"/>
    <lineage>
        <taxon>Eukaryota</taxon>
        <taxon>Metazoa</taxon>
        <taxon>Ecdysozoa</taxon>
        <taxon>Arthropoda</taxon>
        <taxon>Crustacea</taxon>
        <taxon>Multicrustacea</taxon>
        <taxon>Hexanauplia</taxon>
        <taxon>Copepoda</taxon>
        <taxon>Harpacticoida</taxon>
        <taxon>Harpacticidae</taxon>
        <taxon>Tigriopus</taxon>
    </lineage>
</organism>
<keyword evidence="9" id="KW-0206">Cytoskeleton</keyword>
<dbReference type="PROSITE" id="PS00432">
    <property type="entry name" value="ACTINS_2"/>
    <property type="match status" value="1"/>
</dbReference>
<evidence type="ECO:0000256" key="6">
    <source>
        <dbReference type="ARBA" id="ARBA00022840"/>
    </source>
</evidence>
<dbReference type="STRING" id="6832.A0A553PDN3"/>
<dbReference type="SMART" id="SM00268">
    <property type="entry name" value="ACTIN"/>
    <property type="match status" value="1"/>
</dbReference>
<name>A0A553PDN3_TIGCA</name>
<dbReference type="Proteomes" id="UP000318571">
    <property type="component" value="Chromosome 2"/>
</dbReference>
<accession>A0A553PDN3</accession>
<evidence type="ECO:0000313" key="13">
    <source>
        <dbReference type="Proteomes" id="UP000318571"/>
    </source>
</evidence>
<dbReference type="PRINTS" id="PR00190">
    <property type="entry name" value="ACTIN"/>
</dbReference>
<evidence type="ECO:0000256" key="9">
    <source>
        <dbReference type="ARBA" id="ARBA00023212"/>
    </source>
</evidence>
<dbReference type="FunFam" id="3.30.420.40:FF:000291">
    <property type="entry name" value="Actin, alpha skeletal muscle"/>
    <property type="match status" value="1"/>
</dbReference>
<evidence type="ECO:0000256" key="5">
    <source>
        <dbReference type="ARBA" id="ARBA00022801"/>
    </source>
</evidence>
<evidence type="ECO:0000256" key="3">
    <source>
        <dbReference type="ARBA" id="ARBA00022490"/>
    </source>
</evidence>
<evidence type="ECO:0000313" key="12">
    <source>
        <dbReference type="EMBL" id="TRY75789.1"/>
    </source>
</evidence>
<keyword evidence="8" id="KW-0558">Oxidation</keyword>
<keyword evidence="13" id="KW-1185">Reference proteome</keyword>
<dbReference type="FunFam" id="3.90.640.10:FF:000047">
    <property type="entry name" value="Actin, alpha skeletal muscle"/>
    <property type="match status" value="1"/>
</dbReference>
<comment type="similarity">
    <text evidence="2 11">Belongs to the actin family.</text>
</comment>
<evidence type="ECO:0000256" key="11">
    <source>
        <dbReference type="RuleBase" id="RU000487"/>
    </source>
</evidence>
<keyword evidence="5" id="KW-0378">Hydrolase</keyword>
<dbReference type="InterPro" id="IPR043129">
    <property type="entry name" value="ATPase_NBD"/>
</dbReference>
<dbReference type="PROSITE" id="PS00406">
    <property type="entry name" value="ACTINS_1"/>
    <property type="match status" value="1"/>
</dbReference>
<dbReference type="CDD" id="cd10224">
    <property type="entry name" value="ASKHA_NBD_actin"/>
    <property type="match status" value="1"/>
</dbReference>
<gene>
    <name evidence="12" type="ORF">TCAL_01299</name>
</gene>
<evidence type="ECO:0000256" key="1">
    <source>
        <dbReference type="ARBA" id="ARBA00004245"/>
    </source>
</evidence>
<dbReference type="PANTHER" id="PTHR11937">
    <property type="entry name" value="ACTIN"/>
    <property type="match status" value="1"/>
</dbReference>
<dbReference type="FunFam" id="3.30.420.40:FF:000058">
    <property type="entry name" value="Putative actin-related protein 5"/>
    <property type="match status" value="1"/>
</dbReference>
<dbReference type="OMA" id="RSNMSER"/>
<evidence type="ECO:0000256" key="2">
    <source>
        <dbReference type="ARBA" id="ARBA00006752"/>
    </source>
</evidence>
<dbReference type="GO" id="GO:0005856">
    <property type="term" value="C:cytoskeleton"/>
    <property type="evidence" value="ECO:0007669"/>
    <property type="project" value="UniProtKB-SubCell"/>
</dbReference>
<keyword evidence="7" id="KW-0007">Acetylation</keyword>
<comment type="catalytic activity">
    <reaction evidence="10">
        <text>ATP + H2O = ADP + phosphate + H(+)</text>
        <dbReference type="Rhea" id="RHEA:13065"/>
        <dbReference type="ChEBI" id="CHEBI:15377"/>
        <dbReference type="ChEBI" id="CHEBI:15378"/>
        <dbReference type="ChEBI" id="CHEBI:30616"/>
        <dbReference type="ChEBI" id="CHEBI:43474"/>
        <dbReference type="ChEBI" id="CHEBI:456216"/>
    </reaction>
</comment>
<dbReference type="FunFam" id="3.30.420.40:FF:000131">
    <property type="entry name" value="Actin, alpha skeletal muscle"/>
    <property type="match status" value="1"/>
</dbReference>
<evidence type="ECO:0000256" key="7">
    <source>
        <dbReference type="ARBA" id="ARBA00022990"/>
    </source>
</evidence>
<dbReference type="AlphaFoldDB" id="A0A553PDN3"/>
<keyword evidence="6" id="KW-0067">ATP-binding</keyword>
<reference evidence="12 13" key="1">
    <citation type="journal article" date="2018" name="Nat. Ecol. Evol.">
        <title>Genomic signatures of mitonuclear coevolution across populations of Tigriopus californicus.</title>
        <authorList>
            <person name="Barreto F.S."/>
            <person name="Watson E.T."/>
            <person name="Lima T.G."/>
            <person name="Willett C.S."/>
            <person name="Edmands S."/>
            <person name="Li W."/>
            <person name="Burton R.S."/>
        </authorList>
    </citation>
    <scope>NUCLEOTIDE SEQUENCE [LARGE SCALE GENOMIC DNA]</scope>
    <source>
        <strain evidence="12 13">San Diego</strain>
    </source>
</reference>
<comment type="caution">
    <text evidence="12">The sequence shown here is derived from an EMBL/GenBank/DDBJ whole genome shotgun (WGS) entry which is preliminary data.</text>
</comment>
<evidence type="ECO:0000256" key="8">
    <source>
        <dbReference type="ARBA" id="ARBA00023097"/>
    </source>
</evidence>
<dbReference type="EMBL" id="VCGU01000005">
    <property type="protein sequence ID" value="TRY75789.1"/>
    <property type="molecule type" value="Genomic_DNA"/>
</dbReference>